<dbReference type="KEGG" id="lnu:N7U66_20810"/>
<organism evidence="1 2">
    <name type="scientific">Lacinutrix neustonica</name>
    <dbReference type="NCBI Taxonomy" id="2980107"/>
    <lineage>
        <taxon>Bacteria</taxon>
        <taxon>Pseudomonadati</taxon>
        <taxon>Bacteroidota</taxon>
        <taxon>Flavobacteriia</taxon>
        <taxon>Flavobacteriales</taxon>
        <taxon>Flavobacteriaceae</taxon>
        <taxon>Lacinutrix</taxon>
    </lineage>
</organism>
<dbReference type="RefSeq" id="WP_267676772.1">
    <property type="nucleotide sequence ID" value="NZ_CP113088.1"/>
</dbReference>
<dbReference type="AlphaFoldDB" id="A0A9E8SDW3"/>
<name>A0A9E8SDW3_9FLAO</name>
<dbReference type="Proteomes" id="UP001164705">
    <property type="component" value="Chromosome"/>
</dbReference>
<reference evidence="1" key="1">
    <citation type="submission" date="2022-11" db="EMBL/GenBank/DDBJ databases">
        <title>Lacinutrix neustonica HL-RS19T sp. nov., isolated from the surface microlayer sample of brackish Lake Shihwa.</title>
        <authorList>
            <person name="Choi J.Y."/>
            <person name="Hwang C.Y."/>
        </authorList>
    </citation>
    <scope>NUCLEOTIDE SEQUENCE</scope>
    <source>
        <strain evidence="1">HL-RS19</strain>
    </source>
</reference>
<evidence type="ECO:0000313" key="1">
    <source>
        <dbReference type="EMBL" id="WAC02177.1"/>
    </source>
</evidence>
<dbReference type="EMBL" id="CP113088">
    <property type="protein sequence ID" value="WAC02177.1"/>
    <property type="molecule type" value="Genomic_DNA"/>
</dbReference>
<evidence type="ECO:0000313" key="2">
    <source>
        <dbReference type="Proteomes" id="UP001164705"/>
    </source>
</evidence>
<proteinExistence type="predicted"/>
<gene>
    <name evidence="1" type="ORF">N7U66_20810</name>
</gene>
<accession>A0A9E8SDW3</accession>
<keyword evidence="2" id="KW-1185">Reference proteome</keyword>
<sequence length="50" mass="6083">MYNLWSHFPEERKKYLDQTKDIIGFNDKNVRTLWLVLALNTEDFNPDKKP</sequence>
<protein>
    <submittedName>
        <fullName evidence="1">Uncharacterized protein</fullName>
    </submittedName>
</protein>